<evidence type="ECO:0000313" key="3">
    <source>
        <dbReference type="Proteomes" id="UP000183407"/>
    </source>
</evidence>
<dbReference type="Gene3D" id="3.30.70.100">
    <property type="match status" value="1"/>
</dbReference>
<accession>A0A1H5M8S2</accession>
<feature type="domain" description="Stress-response A/B barrel" evidence="1">
    <location>
        <begin position="3"/>
        <end position="96"/>
    </location>
</feature>
<name>A0A1H5M8S2_RHOJO</name>
<gene>
    <name evidence="2" type="ORF">SAMN04490220_8758</name>
</gene>
<dbReference type="PROSITE" id="PS51502">
    <property type="entry name" value="S_R_A_B_BARREL"/>
    <property type="match status" value="1"/>
</dbReference>
<dbReference type="RefSeq" id="WP_073362625.1">
    <property type="nucleotide sequence ID" value="NZ_FNTL01000005.1"/>
</dbReference>
<evidence type="ECO:0000259" key="1">
    <source>
        <dbReference type="PROSITE" id="PS51502"/>
    </source>
</evidence>
<protein>
    <submittedName>
        <fullName evidence="2">Stress responsive A/B Barrel Domain</fullName>
    </submittedName>
</protein>
<dbReference type="SMART" id="SM00886">
    <property type="entry name" value="Dabb"/>
    <property type="match status" value="1"/>
</dbReference>
<sequence length="101" mass="10835">MPLAHVVTFTFSPDLPAGTLSTLADRLDELSEACPGIDSYRHGPDQGDRPGNADYAVTAVFENEDAFTAYLTSPDHRRIVAELIGPHLVGKSSVQFPIPLG</sequence>
<organism evidence="2 3">
    <name type="scientific">Rhodococcus jostii</name>
    <dbReference type="NCBI Taxonomy" id="132919"/>
    <lineage>
        <taxon>Bacteria</taxon>
        <taxon>Bacillati</taxon>
        <taxon>Actinomycetota</taxon>
        <taxon>Actinomycetes</taxon>
        <taxon>Mycobacteriales</taxon>
        <taxon>Nocardiaceae</taxon>
        <taxon>Rhodococcus</taxon>
    </lineage>
</organism>
<dbReference type="EMBL" id="FNTL01000005">
    <property type="protein sequence ID" value="SEE85715.1"/>
    <property type="molecule type" value="Genomic_DNA"/>
</dbReference>
<dbReference type="Proteomes" id="UP000183407">
    <property type="component" value="Unassembled WGS sequence"/>
</dbReference>
<dbReference type="OrthoDB" id="6637496at2"/>
<dbReference type="Pfam" id="PF07876">
    <property type="entry name" value="Dabb"/>
    <property type="match status" value="1"/>
</dbReference>
<reference evidence="3" key="1">
    <citation type="submission" date="2016-10" db="EMBL/GenBank/DDBJ databases">
        <authorList>
            <person name="Varghese N."/>
        </authorList>
    </citation>
    <scope>NUCLEOTIDE SEQUENCE [LARGE SCALE GENOMIC DNA]</scope>
    <source>
        <strain evidence="3">DSM 44719</strain>
    </source>
</reference>
<dbReference type="AlphaFoldDB" id="A0A1H5M8S2"/>
<dbReference type="InterPro" id="IPR013097">
    <property type="entry name" value="Dabb"/>
</dbReference>
<evidence type="ECO:0000313" key="2">
    <source>
        <dbReference type="EMBL" id="SEE85715.1"/>
    </source>
</evidence>
<proteinExistence type="predicted"/>
<dbReference type="SUPFAM" id="SSF54909">
    <property type="entry name" value="Dimeric alpha+beta barrel"/>
    <property type="match status" value="1"/>
</dbReference>
<dbReference type="InterPro" id="IPR011008">
    <property type="entry name" value="Dimeric_a/b-barrel"/>
</dbReference>